<dbReference type="GO" id="GO:0016491">
    <property type="term" value="F:oxidoreductase activity"/>
    <property type="evidence" value="ECO:0007669"/>
    <property type="project" value="UniProtKB-KW"/>
</dbReference>
<evidence type="ECO:0000256" key="1">
    <source>
        <dbReference type="ARBA" id="ARBA00006484"/>
    </source>
</evidence>
<dbReference type="PRINTS" id="PR00081">
    <property type="entry name" value="GDHRDH"/>
</dbReference>
<dbReference type="CDD" id="cd05233">
    <property type="entry name" value="SDR_c"/>
    <property type="match status" value="1"/>
</dbReference>
<dbReference type="AlphaFoldDB" id="A0A097SQ29"/>
<accession>A0A097SQ29</accession>
<dbReference type="EMBL" id="KJ605395">
    <property type="protein sequence ID" value="AIU93632.1"/>
    <property type="molecule type" value="Genomic_DNA"/>
</dbReference>
<reference evidence="3" key="1">
    <citation type="submission" date="2014-03" db="EMBL/GenBank/DDBJ databases">
        <authorList>
            <person name="Zhang G."/>
            <person name="Zhu L."/>
            <person name="Fang P."/>
        </authorList>
    </citation>
    <scope>NUCLEOTIDE SEQUENCE</scope>
    <source>
        <strain evidence="3">NS1</strain>
        <plasmid evidence="3">pNSL1</plasmid>
    </source>
</reference>
<dbReference type="PRINTS" id="PR00080">
    <property type="entry name" value="SDRFAMILY"/>
</dbReference>
<dbReference type="Pfam" id="PF13561">
    <property type="entry name" value="adh_short_C2"/>
    <property type="match status" value="1"/>
</dbReference>
<proteinExistence type="inferred from homology"/>
<dbReference type="PROSITE" id="PS00061">
    <property type="entry name" value="ADH_SHORT"/>
    <property type="match status" value="1"/>
</dbReference>
<sequence>MSGHFLVTGGSRGIGAAIVRGAARAGHEVSFTYHRDTDAATGLVAECGPRVQAIQADVADTDAAGTIIDTAARTRGGVTVLVNNAGITGPLGDFLSVRQTTVQEVFDVNVFGLWAMTAAVVRYWRAHSLPGVVINLSSIAATTGAPGEYVGYAASKAAVEAITRGLGRELAPDIRVVGIAPGTTDTDIHAAAGDPERPRRVVERIPLGRIATADEIAAAVLFAAGENASYLTATTITVAGGL</sequence>
<name>A0A097SQ29_9NOCA</name>
<evidence type="ECO:0008006" key="4">
    <source>
        <dbReference type="Google" id="ProtNLM"/>
    </source>
</evidence>
<dbReference type="PANTHER" id="PTHR43639">
    <property type="entry name" value="OXIDOREDUCTASE, SHORT-CHAIN DEHYDROGENASE/REDUCTASE FAMILY (AFU_ORTHOLOGUE AFUA_5G02870)"/>
    <property type="match status" value="1"/>
</dbReference>
<gene>
    <name evidence="3" type="ORF">LRS1606.198</name>
</gene>
<dbReference type="InterPro" id="IPR036291">
    <property type="entry name" value="NAD(P)-bd_dom_sf"/>
</dbReference>
<dbReference type="InterPro" id="IPR020904">
    <property type="entry name" value="Sc_DH/Rdtase_CS"/>
</dbReference>
<dbReference type="SUPFAM" id="SSF51735">
    <property type="entry name" value="NAD(P)-binding Rossmann-fold domains"/>
    <property type="match status" value="1"/>
</dbReference>
<dbReference type="PANTHER" id="PTHR43639:SF1">
    <property type="entry name" value="SHORT-CHAIN DEHYDROGENASE_REDUCTASE FAMILY PROTEIN"/>
    <property type="match status" value="1"/>
</dbReference>
<comment type="similarity">
    <text evidence="1">Belongs to the short-chain dehydrogenases/reductases (SDR) family.</text>
</comment>
<dbReference type="FunFam" id="3.40.50.720:FF:000084">
    <property type="entry name" value="Short-chain dehydrogenase reductase"/>
    <property type="match status" value="1"/>
</dbReference>
<protein>
    <recommendedName>
        <fullName evidence="4">Oxidoreductase</fullName>
    </recommendedName>
</protein>
<evidence type="ECO:0000313" key="3">
    <source>
        <dbReference type="EMBL" id="AIU93632.1"/>
    </source>
</evidence>
<dbReference type="Gene3D" id="3.40.50.720">
    <property type="entry name" value="NAD(P)-binding Rossmann-like Domain"/>
    <property type="match status" value="1"/>
</dbReference>
<keyword evidence="3" id="KW-0614">Plasmid</keyword>
<evidence type="ECO:0000256" key="2">
    <source>
        <dbReference type="ARBA" id="ARBA00023002"/>
    </source>
</evidence>
<organism evidence="3">
    <name type="scientific">Rhodococcus sp. NS1</name>
    <dbReference type="NCBI Taxonomy" id="402236"/>
    <lineage>
        <taxon>Bacteria</taxon>
        <taxon>Bacillati</taxon>
        <taxon>Actinomycetota</taxon>
        <taxon>Actinomycetes</taxon>
        <taxon>Mycobacteriales</taxon>
        <taxon>Nocardiaceae</taxon>
        <taxon>Rhodococcus</taxon>
    </lineage>
</organism>
<geneLocation type="plasmid" evidence="3">
    <name>pNSL1</name>
</geneLocation>
<keyword evidence="2" id="KW-0560">Oxidoreductase</keyword>
<dbReference type="InterPro" id="IPR002347">
    <property type="entry name" value="SDR_fam"/>
</dbReference>